<dbReference type="Proteomes" id="UP000014104">
    <property type="component" value="Unassembled WGS sequence"/>
</dbReference>
<dbReference type="AlphaFoldDB" id="A0AAV3J434"/>
<keyword evidence="8" id="KW-0573">Peptidoglycan synthesis</keyword>
<evidence type="ECO:0000256" key="14">
    <source>
        <dbReference type="ARBA" id="ARBA00055980"/>
    </source>
</evidence>
<comment type="caution">
    <text evidence="17">The sequence shown here is derived from an EMBL/GenBank/DDBJ whole genome shotgun (WGS) entry which is preliminary data.</text>
</comment>
<dbReference type="SUPFAM" id="SSF56601">
    <property type="entry name" value="beta-lactamase/transpeptidase-like"/>
    <property type="match status" value="1"/>
</dbReference>
<keyword evidence="11" id="KW-0046">Antibiotic resistance</keyword>
<evidence type="ECO:0000313" key="18">
    <source>
        <dbReference type="Proteomes" id="UP000014104"/>
    </source>
</evidence>
<keyword evidence="18" id="KW-1185">Reference proteome</keyword>
<dbReference type="PANTHER" id="PTHR30627:SF26">
    <property type="entry name" value="PENICILLIN-BINDING PROTEIN 2B"/>
    <property type="match status" value="1"/>
</dbReference>
<dbReference type="CDD" id="cd06575">
    <property type="entry name" value="PASTA_Pbp2x-like_2"/>
    <property type="match status" value="1"/>
</dbReference>
<keyword evidence="4" id="KW-0132">Cell division</keyword>
<dbReference type="Gene3D" id="3.90.1310.10">
    <property type="entry name" value="Penicillin-binding protein 2a (Domain 2)"/>
    <property type="match status" value="1"/>
</dbReference>
<dbReference type="CDD" id="cd06576">
    <property type="entry name" value="PASTA_Pbp2x-like_1"/>
    <property type="match status" value="1"/>
</dbReference>
<keyword evidence="12" id="KW-0131">Cell cycle</keyword>
<dbReference type="GeneID" id="69567382"/>
<keyword evidence="5" id="KW-0812">Transmembrane</keyword>
<dbReference type="RefSeq" id="WP_016180549.1">
    <property type="nucleotide sequence ID" value="NZ_KE136364.1"/>
</dbReference>
<feature type="domain" description="PASTA" evidence="15">
    <location>
        <begin position="614"/>
        <end position="674"/>
    </location>
</feature>
<dbReference type="Pfam" id="PF03717">
    <property type="entry name" value="PBP_dimer"/>
    <property type="match status" value="1"/>
</dbReference>
<keyword evidence="10" id="KW-0472">Membrane</keyword>
<dbReference type="SUPFAM" id="SSF54184">
    <property type="entry name" value="Penicillin-binding protein 2x (pbp-2x), c-terminal domain"/>
    <property type="match status" value="2"/>
</dbReference>
<dbReference type="GO" id="GO:0071555">
    <property type="term" value="P:cell wall organization"/>
    <property type="evidence" value="ECO:0007669"/>
    <property type="project" value="UniProtKB-KW"/>
</dbReference>
<dbReference type="GO" id="GO:0051301">
    <property type="term" value="P:cell division"/>
    <property type="evidence" value="ECO:0007669"/>
    <property type="project" value="UniProtKB-KW"/>
</dbReference>
<gene>
    <name evidence="17" type="ORF">I570_02112</name>
    <name evidence="16" type="ORF">OMU_02700</name>
</gene>
<evidence type="ECO:0000256" key="2">
    <source>
        <dbReference type="ARBA" id="ARBA00007171"/>
    </source>
</evidence>
<evidence type="ECO:0000256" key="4">
    <source>
        <dbReference type="ARBA" id="ARBA00022618"/>
    </source>
</evidence>
<accession>A0AAV3J434</accession>
<dbReference type="EMBL" id="AHYV01000026">
    <property type="protein sequence ID" value="EOT44776.1"/>
    <property type="molecule type" value="Genomic_DNA"/>
</dbReference>
<evidence type="ECO:0000256" key="13">
    <source>
        <dbReference type="ARBA" id="ARBA00023316"/>
    </source>
</evidence>
<dbReference type="GO" id="GO:0009252">
    <property type="term" value="P:peptidoglycan biosynthetic process"/>
    <property type="evidence" value="ECO:0007669"/>
    <property type="project" value="UniProtKB-KW"/>
</dbReference>
<protein>
    <submittedName>
        <fullName evidence="17">Penicillin-binding protein 2X</fullName>
    </submittedName>
</protein>
<comment type="function">
    <text evidence="14">A transpeptidase that forms peptide cross-links between adjacent glycan strands in cell wall peptidoglycan (PG). Part of the divisome machinery that synthesizes the septal cross wall. Beta-lactams inactivate the PBPs by acylating an essential serine residue in the active site of these proteins.</text>
</comment>
<feature type="domain" description="PASTA" evidence="15">
    <location>
        <begin position="675"/>
        <end position="730"/>
    </location>
</feature>
<dbReference type="SUPFAM" id="SSF56519">
    <property type="entry name" value="Penicillin binding protein dimerisation domain"/>
    <property type="match status" value="1"/>
</dbReference>
<dbReference type="GO" id="GO:0005886">
    <property type="term" value="C:plasma membrane"/>
    <property type="evidence" value="ECO:0007669"/>
    <property type="project" value="UniProtKB-SubCell"/>
</dbReference>
<dbReference type="PROSITE" id="PS51178">
    <property type="entry name" value="PASTA"/>
    <property type="match status" value="2"/>
</dbReference>
<dbReference type="InterPro" id="IPR005543">
    <property type="entry name" value="PASTA_dom"/>
</dbReference>
<dbReference type="Proteomes" id="UP000014107">
    <property type="component" value="Unassembled WGS sequence"/>
</dbReference>
<keyword evidence="7" id="KW-0133">Cell shape</keyword>
<evidence type="ECO:0000313" key="17">
    <source>
        <dbReference type="EMBL" id="EOU21911.1"/>
    </source>
</evidence>
<dbReference type="Gene3D" id="3.30.70.2110">
    <property type="match status" value="1"/>
</dbReference>
<evidence type="ECO:0000256" key="3">
    <source>
        <dbReference type="ARBA" id="ARBA00022475"/>
    </source>
</evidence>
<comment type="subcellular location">
    <subcellularLocation>
        <location evidence="1">Cell membrane</location>
        <topology evidence="1">Single-pass membrane protein</topology>
    </subcellularLocation>
</comment>
<reference evidence="16 18" key="1">
    <citation type="submission" date="2013-03" db="EMBL/GenBank/DDBJ databases">
        <title>The Genome Sequence of Enterococcus avium ATCC_14025 (Illumina only assembly).</title>
        <authorList>
            <consortium name="The Broad Institute Genomics Platform"/>
            <consortium name="The Broad Institute Genome Sequencing Center for Infectious Disease"/>
            <person name="Earl A."/>
            <person name="Russ C."/>
            <person name="Gilmore M."/>
            <person name="Surin D."/>
            <person name="Walker B."/>
            <person name="Young S."/>
            <person name="Zeng Q."/>
            <person name="Gargeya S."/>
            <person name="Fitzgerald M."/>
            <person name="Haas B."/>
            <person name="Abouelleil A."/>
            <person name="Allen A.W."/>
            <person name="Alvarado L."/>
            <person name="Arachchi H.M."/>
            <person name="Berlin A.M."/>
            <person name="Chapman S.B."/>
            <person name="Gainer-Dewar J."/>
            <person name="Goldberg J."/>
            <person name="Griggs A."/>
            <person name="Gujja S."/>
            <person name="Hansen M."/>
            <person name="Howarth C."/>
            <person name="Imamovic A."/>
            <person name="Ireland A."/>
            <person name="Larimer J."/>
            <person name="McCowan C."/>
            <person name="Murphy C."/>
            <person name="Pearson M."/>
            <person name="Poon T.W."/>
            <person name="Priest M."/>
            <person name="Roberts A."/>
            <person name="Saif S."/>
            <person name="Shea T."/>
            <person name="Sisk P."/>
            <person name="Sykes S."/>
            <person name="Wortman J."/>
            <person name="Nusbaum C."/>
            <person name="Birren B."/>
        </authorList>
    </citation>
    <scope>NUCLEOTIDE SEQUENCE [LARGE SCALE GENOMIC DNA]</scope>
    <source>
        <strain evidence="16 18">ATCC 14025</strain>
    </source>
</reference>
<evidence type="ECO:0000256" key="1">
    <source>
        <dbReference type="ARBA" id="ARBA00004162"/>
    </source>
</evidence>
<dbReference type="InterPro" id="IPR050515">
    <property type="entry name" value="Beta-lactam/transpept"/>
</dbReference>
<dbReference type="InterPro" id="IPR036138">
    <property type="entry name" value="PBP_dimer_sf"/>
</dbReference>
<evidence type="ECO:0000313" key="19">
    <source>
        <dbReference type="Proteomes" id="UP000014107"/>
    </source>
</evidence>
<evidence type="ECO:0000256" key="9">
    <source>
        <dbReference type="ARBA" id="ARBA00022989"/>
    </source>
</evidence>
<dbReference type="InterPro" id="IPR012338">
    <property type="entry name" value="Beta-lactam/transpept-like"/>
</dbReference>
<evidence type="ECO:0000256" key="11">
    <source>
        <dbReference type="ARBA" id="ARBA00023251"/>
    </source>
</evidence>
<dbReference type="Gene3D" id="2.20.70.70">
    <property type="match status" value="1"/>
</dbReference>
<organism evidence="17 19">
    <name type="scientific">Enterococcus avium ATCC 14025</name>
    <dbReference type="NCBI Taxonomy" id="1140002"/>
    <lineage>
        <taxon>Bacteria</taxon>
        <taxon>Bacillati</taxon>
        <taxon>Bacillota</taxon>
        <taxon>Bacilli</taxon>
        <taxon>Lactobacillales</taxon>
        <taxon>Enterococcaceae</taxon>
        <taxon>Enterococcus</taxon>
    </lineage>
</organism>
<dbReference type="InterPro" id="IPR005311">
    <property type="entry name" value="PBP_dimer"/>
</dbReference>
<evidence type="ECO:0000259" key="15">
    <source>
        <dbReference type="PROSITE" id="PS51178"/>
    </source>
</evidence>
<dbReference type="GO" id="GO:0008658">
    <property type="term" value="F:penicillin binding"/>
    <property type="evidence" value="ECO:0007669"/>
    <property type="project" value="InterPro"/>
</dbReference>
<evidence type="ECO:0000256" key="12">
    <source>
        <dbReference type="ARBA" id="ARBA00023306"/>
    </source>
</evidence>
<keyword evidence="13" id="KW-0961">Cell wall biogenesis/degradation</keyword>
<dbReference type="Pfam" id="PF00905">
    <property type="entry name" value="Transpeptidase"/>
    <property type="match status" value="1"/>
</dbReference>
<dbReference type="PANTHER" id="PTHR30627">
    <property type="entry name" value="PEPTIDOGLYCAN D,D-TRANSPEPTIDASE"/>
    <property type="match status" value="1"/>
</dbReference>
<evidence type="ECO:0000256" key="10">
    <source>
        <dbReference type="ARBA" id="ARBA00023136"/>
    </source>
</evidence>
<name>A0AAV3J434_ENTAV</name>
<evidence type="ECO:0000256" key="6">
    <source>
        <dbReference type="ARBA" id="ARBA00022737"/>
    </source>
</evidence>
<evidence type="ECO:0000313" key="16">
    <source>
        <dbReference type="EMBL" id="EOT44776.1"/>
    </source>
</evidence>
<keyword evidence="3" id="KW-1003">Cell membrane</keyword>
<dbReference type="GO" id="GO:0008360">
    <property type="term" value="P:regulation of cell shape"/>
    <property type="evidence" value="ECO:0007669"/>
    <property type="project" value="UniProtKB-KW"/>
</dbReference>
<keyword evidence="9" id="KW-1133">Transmembrane helix</keyword>
<evidence type="ECO:0000256" key="8">
    <source>
        <dbReference type="ARBA" id="ARBA00022984"/>
    </source>
</evidence>
<keyword evidence="6" id="KW-0677">Repeat</keyword>
<dbReference type="InterPro" id="IPR001460">
    <property type="entry name" value="PCN-bd_Tpept"/>
</dbReference>
<dbReference type="GO" id="GO:0046677">
    <property type="term" value="P:response to antibiotic"/>
    <property type="evidence" value="ECO:0007669"/>
    <property type="project" value="UniProtKB-KW"/>
</dbReference>
<dbReference type="Gene3D" id="3.40.710.10">
    <property type="entry name" value="DD-peptidase/beta-lactamase superfamily"/>
    <property type="match status" value="1"/>
</dbReference>
<evidence type="ECO:0000256" key="5">
    <source>
        <dbReference type="ARBA" id="ARBA00022692"/>
    </source>
</evidence>
<reference evidence="17 19" key="2">
    <citation type="submission" date="2013-03" db="EMBL/GenBank/DDBJ databases">
        <title>The Genome Sequence of Enterococcus avium ATCC_14025 (PacBio/Illumina hybrid assembly).</title>
        <authorList>
            <consortium name="The Broad Institute Genomics Platform"/>
            <consortium name="The Broad Institute Genome Sequencing Center for Infectious Disease"/>
            <person name="Earl A."/>
            <person name="Russ C."/>
            <person name="Gilmore M."/>
            <person name="Surin D."/>
            <person name="Walker B."/>
            <person name="Young S."/>
            <person name="Zeng Q."/>
            <person name="Gargeya S."/>
            <person name="Fitzgerald M."/>
            <person name="Haas B."/>
            <person name="Abouelleil A."/>
            <person name="Allen A.W."/>
            <person name="Alvarado L."/>
            <person name="Arachchi H.M."/>
            <person name="Berlin A.M."/>
            <person name="Chapman S.B."/>
            <person name="Gainer-Dewar J."/>
            <person name="Goldberg J."/>
            <person name="Griggs A."/>
            <person name="Gujja S."/>
            <person name="Hansen M."/>
            <person name="Howarth C."/>
            <person name="Imamovic A."/>
            <person name="Ireland A."/>
            <person name="Larimer J."/>
            <person name="McCowan C."/>
            <person name="Murphy C."/>
            <person name="Pearson M."/>
            <person name="Poon T.W."/>
            <person name="Priest M."/>
            <person name="Roberts A."/>
            <person name="Saif S."/>
            <person name="Shea T."/>
            <person name="Sisk P."/>
            <person name="Sykes S."/>
            <person name="Wortman J."/>
            <person name="Nusbaum C."/>
            <person name="Birren B."/>
        </authorList>
    </citation>
    <scope>NUCLEOTIDE SEQUENCE [LARGE SCALE GENOMIC DNA]</scope>
    <source>
        <strain evidence="17 19">ATCC 14025</strain>
    </source>
</reference>
<dbReference type="EMBL" id="ASWL01000003">
    <property type="protein sequence ID" value="EOU21911.1"/>
    <property type="molecule type" value="Genomic_DNA"/>
</dbReference>
<proteinExistence type="inferred from homology"/>
<evidence type="ECO:0000256" key="7">
    <source>
        <dbReference type="ARBA" id="ARBA00022960"/>
    </source>
</evidence>
<dbReference type="Pfam" id="PF03793">
    <property type="entry name" value="PASTA"/>
    <property type="match status" value="2"/>
</dbReference>
<sequence length="730" mass="81004">MSFKRLKRKIRKKNLTPMNNRKKVGVILFATSIGLFFLFAVRMIYVVAGGHVAGTSLKVKTEELYHGGEVVKAKRGTIFDRNGEVIAEDATSYSIYAILSESYVNGNEKLYAQEKNFDDLASILNKYLGIKEKSALKTLKSGLNSDGTSKYYQVEFGNKGKNISEETKQNIEDAMKKDKVKGLYFTEHTDRMYPNGNFASHFIGYAQPDKKESLVGMMGVEAAYDDVLKGKDGKVVYQKDENQRPIPGSIAEEKKAVNGEDIYTTLDAGLQSYLETLMDKVSSEAKPTEMTAMLMQAKTGDILAMSQRPTFNPETKEGLGEEDAWRNFLVEDSYEPGSTMKVFTTSAAVNEGIFNENESYVSGKIQVADATINDWDLGKKGILTMRQALSWSSNVGMVKLEERLGDRWPEYVKRFGFGQSTYSGLPGETKGTLPTSNIVDQAMSSYGQAIGVTNFQMMRGFTAVANDGKMLQPHYIEKVSNPDTGKEIITKPEVVGEPITAETAQKVREYMRDTVESENYGSAYDQYKVPGYHISAKTGTAQIAENGRYLTGDTNYIYSIALMIPSEDPEYILYLTMKQPQEKQEGILGEIANPLLSRVMEFQNTETDSSEEESNTKVTVEDYRNLSTSKAAADANKRGLTAVVIGDGDKVIEQSAKPGEKVMANEHLILLTNGKKEMPDVRGWSKADILKLTNLLDIDVSFKKGDGYCTKQSIAPYAEVSKKKLKITLG</sequence>
<comment type="similarity">
    <text evidence="2">Belongs to the transpeptidase family.</text>
</comment>
<dbReference type="SMART" id="SM00740">
    <property type="entry name" value="PASTA"/>
    <property type="match status" value="2"/>
</dbReference>
<dbReference type="FunFam" id="3.40.710.10:FF:000095">
    <property type="entry name" value="Penicillin-binding protein 2x"/>
    <property type="match status" value="1"/>
</dbReference>